<dbReference type="FunFam" id="1.20.1070.10:FF:000015">
    <property type="entry name" value="Olfactory receptor"/>
    <property type="match status" value="1"/>
</dbReference>
<dbReference type="PRINTS" id="PR00245">
    <property type="entry name" value="OLFACTORYR"/>
</dbReference>
<keyword evidence="8 10" id="KW-0675">Receptor</keyword>
<dbReference type="GO" id="GO:0005886">
    <property type="term" value="C:plasma membrane"/>
    <property type="evidence" value="ECO:0007669"/>
    <property type="project" value="UniProtKB-SubCell"/>
</dbReference>
<evidence type="ECO:0000313" key="14">
    <source>
        <dbReference type="RefSeq" id="XP_015746204.1"/>
    </source>
</evidence>
<evidence type="ECO:0000256" key="2">
    <source>
        <dbReference type="ARBA" id="ARBA00022475"/>
    </source>
</evidence>
<keyword evidence="7 11" id="KW-0472">Membrane</keyword>
<proteinExistence type="inferred from homology"/>
<evidence type="ECO:0000256" key="5">
    <source>
        <dbReference type="ARBA" id="ARBA00022989"/>
    </source>
</evidence>
<dbReference type="InterPro" id="IPR050516">
    <property type="entry name" value="Olfactory_GPCR"/>
</dbReference>
<dbReference type="SUPFAM" id="SSF81321">
    <property type="entry name" value="Family A G protein-coupled receptor-like"/>
    <property type="match status" value="1"/>
</dbReference>
<keyword evidence="11" id="KW-0716">Sensory transduction</keyword>
<dbReference type="PRINTS" id="PR00237">
    <property type="entry name" value="GPCRRHODOPSN"/>
</dbReference>
<dbReference type="GeneID" id="103049774"/>
<evidence type="ECO:0000256" key="3">
    <source>
        <dbReference type="ARBA" id="ARBA00022692"/>
    </source>
</evidence>
<dbReference type="InterPro" id="IPR000725">
    <property type="entry name" value="Olfact_rcpt"/>
</dbReference>
<accession>A0A9F3W2Y3</accession>
<evidence type="ECO:0000256" key="7">
    <source>
        <dbReference type="ARBA" id="ARBA00023136"/>
    </source>
</evidence>
<name>A0A9F3W2Y3_PYTBI</name>
<evidence type="ECO:0000313" key="13">
    <source>
        <dbReference type="Proteomes" id="UP000695026"/>
    </source>
</evidence>
<feature type="transmembrane region" description="Helical" evidence="11">
    <location>
        <begin position="138"/>
        <end position="161"/>
    </location>
</feature>
<dbReference type="OMA" id="ILVIWAN"/>
<dbReference type="KEGG" id="pbi:103049774"/>
<comment type="caution">
    <text evidence="11">Lacks conserved residue(s) required for the propagation of feature annotation.</text>
</comment>
<dbReference type="Pfam" id="PF00001">
    <property type="entry name" value="7tm_1"/>
    <property type="match status" value="1"/>
</dbReference>
<feature type="transmembrane region" description="Helical" evidence="11">
    <location>
        <begin position="96"/>
        <end position="118"/>
    </location>
</feature>
<comment type="similarity">
    <text evidence="10">Belongs to the G-protein coupled receptor 1 family.</text>
</comment>
<keyword evidence="13" id="KW-1185">Reference proteome</keyword>
<gene>
    <name evidence="14" type="primary">LOC103049774</name>
</gene>
<dbReference type="PROSITE" id="PS00237">
    <property type="entry name" value="G_PROTEIN_RECEP_F1_1"/>
    <property type="match status" value="1"/>
</dbReference>
<comment type="subcellular location">
    <subcellularLocation>
        <location evidence="1 11">Cell membrane</location>
        <topology evidence="1 11">Multi-pass membrane protein</topology>
    </subcellularLocation>
</comment>
<keyword evidence="3 10" id="KW-0812">Transmembrane</keyword>
<keyword evidence="2 11" id="KW-1003">Cell membrane</keyword>
<organism evidence="13 14">
    <name type="scientific">Python bivittatus</name>
    <name type="common">Burmese python</name>
    <name type="synonym">Python molurus bivittatus</name>
    <dbReference type="NCBI Taxonomy" id="176946"/>
    <lineage>
        <taxon>Eukaryota</taxon>
        <taxon>Metazoa</taxon>
        <taxon>Chordata</taxon>
        <taxon>Craniata</taxon>
        <taxon>Vertebrata</taxon>
        <taxon>Euteleostomi</taxon>
        <taxon>Lepidosauria</taxon>
        <taxon>Squamata</taxon>
        <taxon>Bifurcata</taxon>
        <taxon>Unidentata</taxon>
        <taxon>Episquamata</taxon>
        <taxon>Toxicofera</taxon>
        <taxon>Serpentes</taxon>
        <taxon>Henophidia</taxon>
        <taxon>Pythonidae</taxon>
        <taxon>Python</taxon>
    </lineage>
</organism>
<keyword evidence="5 11" id="KW-1133">Transmembrane helix</keyword>
<evidence type="ECO:0000256" key="1">
    <source>
        <dbReference type="ARBA" id="ARBA00004651"/>
    </source>
</evidence>
<sequence length="205" mass="23069">MKNQTIVGEFLLSGFSGDPTFQVFLFLVFLPIYLITLVGNMVIILVIWANSQLHIPMYFFLINLSFLDICYSSVTVPKMLENLLATKKTISLCGCIAQVFFFIFMFGTEIFLLSAMAYDRCAAICNPLRYSTIISHRLCIQMVLAAWISGFLDSLVNTLFLTDLRFCGPSNINHFSCELPLLLQLSCTSTFANEMVILTFSMPLG</sequence>
<feature type="domain" description="G-protein coupled receptors family 1 profile" evidence="12">
    <location>
        <begin position="39"/>
        <end position="205"/>
    </location>
</feature>
<evidence type="ECO:0000256" key="8">
    <source>
        <dbReference type="ARBA" id="ARBA00023170"/>
    </source>
</evidence>
<dbReference type="PANTHER" id="PTHR26452">
    <property type="entry name" value="OLFACTORY RECEPTOR"/>
    <property type="match status" value="1"/>
</dbReference>
<feature type="transmembrane region" description="Helical" evidence="11">
    <location>
        <begin position="55"/>
        <end position="76"/>
    </location>
</feature>
<dbReference type="Proteomes" id="UP000695026">
    <property type="component" value="Unplaced"/>
</dbReference>
<reference evidence="14" key="1">
    <citation type="submission" date="2025-08" db="UniProtKB">
        <authorList>
            <consortium name="RefSeq"/>
        </authorList>
    </citation>
    <scope>IDENTIFICATION</scope>
    <source>
        <tissue evidence="14">Liver</tissue>
    </source>
</reference>
<dbReference type="GO" id="GO:0004930">
    <property type="term" value="F:G protein-coupled receptor activity"/>
    <property type="evidence" value="ECO:0007669"/>
    <property type="project" value="UniProtKB-KW"/>
</dbReference>
<dbReference type="PROSITE" id="PS50262">
    <property type="entry name" value="G_PROTEIN_RECEP_F1_2"/>
    <property type="match status" value="1"/>
</dbReference>
<dbReference type="RefSeq" id="XP_015746204.1">
    <property type="nucleotide sequence ID" value="XM_015890718.1"/>
</dbReference>
<evidence type="ECO:0000256" key="10">
    <source>
        <dbReference type="RuleBase" id="RU000688"/>
    </source>
</evidence>
<keyword evidence="6 10" id="KW-0297">G-protein coupled receptor</keyword>
<keyword evidence="4 11" id="KW-0552">Olfaction</keyword>
<dbReference type="OrthoDB" id="5964498at2759"/>
<dbReference type="AlphaFoldDB" id="A0A9F3W2Y3"/>
<dbReference type="InterPro" id="IPR017452">
    <property type="entry name" value="GPCR_Rhodpsn_7TM"/>
</dbReference>
<evidence type="ECO:0000256" key="9">
    <source>
        <dbReference type="ARBA" id="ARBA00023224"/>
    </source>
</evidence>
<keyword evidence="9 10" id="KW-0807">Transducer</keyword>
<protein>
    <recommendedName>
        <fullName evidence="11">Olfactory receptor</fullName>
    </recommendedName>
</protein>
<dbReference type="InterPro" id="IPR000276">
    <property type="entry name" value="GPCR_Rhodpsn"/>
</dbReference>
<evidence type="ECO:0000259" key="12">
    <source>
        <dbReference type="PROSITE" id="PS50262"/>
    </source>
</evidence>
<dbReference type="Gene3D" id="1.20.1070.10">
    <property type="entry name" value="Rhodopsin 7-helix transmembrane proteins"/>
    <property type="match status" value="1"/>
</dbReference>
<evidence type="ECO:0000256" key="6">
    <source>
        <dbReference type="ARBA" id="ARBA00023040"/>
    </source>
</evidence>
<feature type="non-terminal residue" evidence="14">
    <location>
        <position position="205"/>
    </location>
</feature>
<evidence type="ECO:0000256" key="4">
    <source>
        <dbReference type="ARBA" id="ARBA00022725"/>
    </source>
</evidence>
<feature type="transmembrane region" description="Helical" evidence="11">
    <location>
        <begin position="20"/>
        <end position="48"/>
    </location>
</feature>
<dbReference type="GO" id="GO:0004984">
    <property type="term" value="F:olfactory receptor activity"/>
    <property type="evidence" value="ECO:0007669"/>
    <property type="project" value="InterPro"/>
</dbReference>
<evidence type="ECO:0000256" key="11">
    <source>
        <dbReference type="RuleBase" id="RU363047"/>
    </source>
</evidence>